<comment type="similarity">
    <text evidence="2">Belongs to the synaptobrevin family.</text>
</comment>
<feature type="compositionally biased region" description="Low complexity" evidence="4">
    <location>
        <begin position="143"/>
        <end position="154"/>
    </location>
</feature>
<dbReference type="AlphaFoldDB" id="A0A830C695"/>
<dbReference type="CDD" id="cd14824">
    <property type="entry name" value="Longin"/>
    <property type="match status" value="1"/>
</dbReference>
<keyword evidence="3 5" id="KW-0472">Membrane</keyword>
<reference evidence="7" key="1">
    <citation type="submission" date="2020-07" db="EMBL/GenBank/DDBJ databases">
        <title>Ethylene signaling mediates host invasion by parasitic plants.</title>
        <authorList>
            <person name="Yoshida S."/>
        </authorList>
    </citation>
    <scope>NUCLEOTIDE SEQUENCE</scope>
    <source>
        <strain evidence="7">Okayama</strain>
    </source>
</reference>
<dbReference type="InterPro" id="IPR044783">
    <property type="entry name" value="PHYL"/>
</dbReference>
<gene>
    <name evidence="7" type="ORF">PHJA_001510600</name>
</gene>
<sequence length="249" mass="27546">MMVSDPGLIHYACIAKGTTVLAESNSNDASLGAVAAKCLDNTPPFHSRFTHTVRSRTYAFLIDESFVYFAIFDDRLEKPEGFAFLESVKNAFAGVWKGHKKPGLQNLSSHCFQGELNPVFRQLLGSDLDHVEGLGSPTGQRLSQSGGFQSGPGPIRERPKPGGEKGLNKMKNRLLAWEKRENDEDMGNGLIMHNKNGGLLYSGEISGHQKAKKVWKKQVWFILSLDLVICVILFGVWLWVCSGFKCIDS</sequence>
<organism evidence="7 8">
    <name type="scientific">Phtheirospermum japonicum</name>
    <dbReference type="NCBI Taxonomy" id="374723"/>
    <lineage>
        <taxon>Eukaryota</taxon>
        <taxon>Viridiplantae</taxon>
        <taxon>Streptophyta</taxon>
        <taxon>Embryophyta</taxon>
        <taxon>Tracheophyta</taxon>
        <taxon>Spermatophyta</taxon>
        <taxon>Magnoliopsida</taxon>
        <taxon>eudicotyledons</taxon>
        <taxon>Gunneridae</taxon>
        <taxon>Pentapetalae</taxon>
        <taxon>asterids</taxon>
        <taxon>lamiids</taxon>
        <taxon>Lamiales</taxon>
        <taxon>Orobanchaceae</taxon>
        <taxon>Orobanchaceae incertae sedis</taxon>
        <taxon>Phtheirospermum</taxon>
    </lineage>
</organism>
<dbReference type="Proteomes" id="UP000653305">
    <property type="component" value="Unassembled WGS sequence"/>
</dbReference>
<evidence type="ECO:0000256" key="3">
    <source>
        <dbReference type="ARBA" id="ARBA00023136"/>
    </source>
</evidence>
<dbReference type="SUPFAM" id="SSF64356">
    <property type="entry name" value="SNARE-like"/>
    <property type="match status" value="1"/>
</dbReference>
<feature type="transmembrane region" description="Helical" evidence="5">
    <location>
        <begin position="219"/>
        <end position="240"/>
    </location>
</feature>
<comment type="subcellular location">
    <subcellularLocation>
        <location evidence="1">Membrane</location>
    </subcellularLocation>
</comment>
<dbReference type="Gene3D" id="3.30.450.50">
    <property type="entry name" value="Longin domain"/>
    <property type="match status" value="1"/>
</dbReference>
<keyword evidence="8" id="KW-1185">Reference proteome</keyword>
<evidence type="ECO:0000313" key="7">
    <source>
        <dbReference type="EMBL" id="GFP93662.1"/>
    </source>
</evidence>
<feature type="compositionally biased region" description="Basic and acidic residues" evidence="4">
    <location>
        <begin position="155"/>
        <end position="167"/>
    </location>
</feature>
<evidence type="ECO:0000313" key="8">
    <source>
        <dbReference type="Proteomes" id="UP000653305"/>
    </source>
</evidence>
<evidence type="ECO:0000256" key="4">
    <source>
        <dbReference type="SAM" id="MobiDB-lite"/>
    </source>
</evidence>
<name>A0A830C695_9LAMI</name>
<evidence type="ECO:0000256" key="2">
    <source>
        <dbReference type="ARBA" id="ARBA00008025"/>
    </source>
</evidence>
<dbReference type="OrthoDB" id="1918034at2759"/>
<dbReference type="PANTHER" id="PTHR47461">
    <property type="entry name" value="PHYTOLONGIN PHYL1.2"/>
    <property type="match status" value="1"/>
</dbReference>
<dbReference type="InterPro" id="IPR011012">
    <property type="entry name" value="Longin-like_dom_sf"/>
</dbReference>
<evidence type="ECO:0000259" key="6">
    <source>
        <dbReference type="PROSITE" id="PS50859"/>
    </source>
</evidence>
<dbReference type="PROSITE" id="PS50859">
    <property type="entry name" value="LONGIN"/>
    <property type="match status" value="1"/>
</dbReference>
<dbReference type="EMBL" id="BMAC01000321">
    <property type="protein sequence ID" value="GFP93662.1"/>
    <property type="molecule type" value="Genomic_DNA"/>
</dbReference>
<evidence type="ECO:0000256" key="5">
    <source>
        <dbReference type="SAM" id="Phobius"/>
    </source>
</evidence>
<evidence type="ECO:0000256" key="1">
    <source>
        <dbReference type="ARBA" id="ARBA00004370"/>
    </source>
</evidence>
<keyword evidence="5" id="KW-0812">Transmembrane</keyword>
<protein>
    <submittedName>
        <fullName evidence="7">Probable vamp-like protein at1g33475</fullName>
    </submittedName>
</protein>
<comment type="caution">
    <text evidence="7">The sequence shown here is derived from an EMBL/GenBank/DDBJ whole genome shotgun (WGS) entry which is preliminary data.</text>
</comment>
<dbReference type="GO" id="GO:0016020">
    <property type="term" value="C:membrane"/>
    <property type="evidence" value="ECO:0007669"/>
    <property type="project" value="UniProtKB-SubCell"/>
</dbReference>
<accession>A0A830C695</accession>
<feature type="domain" description="Longin" evidence="6">
    <location>
        <begin position="8"/>
        <end position="92"/>
    </location>
</feature>
<dbReference type="InterPro" id="IPR010908">
    <property type="entry name" value="Longin_dom"/>
</dbReference>
<dbReference type="PANTHER" id="PTHR47461:SF3">
    <property type="entry name" value="PHYTOLONGIN PHYL2.2"/>
    <property type="match status" value="1"/>
</dbReference>
<dbReference type="SMART" id="SM01270">
    <property type="entry name" value="Longin"/>
    <property type="match status" value="1"/>
</dbReference>
<keyword evidence="5" id="KW-1133">Transmembrane helix</keyword>
<feature type="region of interest" description="Disordered" evidence="4">
    <location>
        <begin position="135"/>
        <end position="167"/>
    </location>
</feature>
<proteinExistence type="inferred from homology"/>